<reference evidence="1" key="1">
    <citation type="journal article" date="2005" name="PLoS Biol.">
        <title>The genomes of Oryza sativa: a history of duplications.</title>
        <authorList>
            <person name="Yu J."/>
            <person name="Wang J."/>
            <person name="Lin W."/>
            <person name="Li S."/>
            <person name="Li H."/>
            <person name="Zhou J."/>
            <person name="Ni P."/>
            <person name="Dong W."/>
            <person name="Hu S."/>
            <person name="Zeng C."/>
            <person name="Zhang J."/>
            <person name="Zhang Y."/>
            <person name="Li R."/>
            <person name="Xu Z."/>
            <person name="Li S."/>
            <person name="Li X."/>
            <person name="Zheng H."/>
            <person name="Cong L."/>
            <person name="Lin L."/>
            <person name="Yin J."/>
            <person name="Geng J."/>
            <person name="Li G."/>
            <person name="Shi J."/>
            <person name="Liu J."/>
            <person name="Lv H."/>
            <person name="Li J."/>
            <person name="Wang J."/>
            <person name="Deng Y."/>
            <person name="Ran L."/>
            <person name="Shi X."/>
            <person name="Wang X."/>
            <person name="Wu Q."/>
            <person name="Li C."/>
            <person name="Ren X."/>
            <person name="Wang J."/>
            <person name="Wang X."/>
            <person name="Li D."/>
            <person name="Liu D."/>
            <person name="Zhang X."/>
            <person name="Ji Z."/>
            <person name="Zhao W."/>
            <person name="Sun Y."/>
            <person name="Zhang Z."/>
            <person name="Bao J."/>
            <person name="Han Y."/>
            <person name="Dong L."/>
            <person name="Ji J."/>
            <person name="Chen P."/>
            <person name="Wu S."/>
            <person name="Liu J."/>
            <person name="Xiao Y."/>
            <person name="Bu D."/>
            <person name="Tan J."/>
            <person name="Yang L."/>
            <person name="Ye C."/>
            <person name="Zhang J."/>
            <person name="Xu J."/>
            <person name="Zhou Y."/>
            <person name="Yu Y."/>
            <person name="Zhang B."/>
            <person name="Zhuang S."/>
            <person name="Wei H."/>
            <person name="Liu B."/>
            <person name="Lei M."/>
            <person name="Yu H."/>
            <person name="Li Y."/>
            <person name="Xu H."/>
            <person name="Wei S."/>
            <person name="He X."/>
            <person name="Fang L."/>
            <person name="Zhang Z."/>
            <person name="Zhang Y."/>
            <person name="Huang X."/>
            <person name="Su Z."/>
            <person name="Tong W."/>
            <person name="Li J."/>
            <person name="Tong Z."/>
            <person name="Li S."/>
            <person name="Ye J."/>
            <person name="Wang L."/>
            <person name="Fang L."/>
            <person name="Lei T."/>
            <person name="Chen C."/>
            <person name="Chen H."/>
            <person name="Xu Z."/>
            <person name="Li H."/>
            <person name="Huang H."/>
            <person name="Zhang F."/>
            <person name="Xu H."/>
            <person name="Li N."/>
            <person name="Zhao C."/>
            <person name="Li S."/>
            <person name="Dong L."/>
            <person name="Huang Y."/>
            <person name="Li L."/>
            <person name="Xi Y."/>
            <person name="Qi Q."/>
            <person name="Li W."/>
            <person name="Zhang B."/>
            <person name="Hu W."/>
            <person name="Zhang Y."/>
            <person name="Tian X."/>
            <person name="Jiao Y."/>
            <person name="Liang X."/>
            <person name="Jin J."/>
            <person name="Gao L."/>
            <person name="Zheng W."/>
            <person name="Hao B."/>
            <person name="Liu S."/>
            <person name="Wang W."/>
            <person name="Yuan L."/>
            <person name="Cao M."/>
            <person name="McDermott J."/>
            <person name="Samudrala R."/>
            <person name="Wang J."/>
            <person name="Wong G.K."/>
            <person name="Yang H."/>
        </authorList>
    </citation>
    <scope>NUCLEOTIDE SEQUENCE [LARGE SCALE GENOMIC DNA]</scope>
</reference>
<accession>B9GDL3</accession>
<dbReference type="AlphaFoldDB" id="B9GDL3"/>
<name>B9GDL3_ORYSJ</name>
<dbReference type="Proteomes" id="UP000007752">
    <property type="component" value="Chromosome 12"/>
</dbReference>
<protein>
    <submittedName>
        <fullName evidence="1">Uncharacterized protein</fullName>
    </submittedName>
</protein>
<sequence length="47" mass="5451">MHMDAIMKCKIDDWDIIHIISHRKIGVKPIGGQANLIDRTIRLLDVR</sequence>
<dbReference type="EMBL" id="CM000149">
    <property type="protein sequence ID" value="EEE53370.1"/>
    <property type="molecule type" value="Genomic_DNA"/>
</dbReference>
<reference evidence="1" key="2">
    <citation type="submission" date="2008-12" db="EMBL/GenBank/DDBJ databases">
        <title>Improved gene annotation of the rice (Oryza sativa) genomes.</title>
        <authorList>
            <person name="Wang J."/>
            <person name="Li R."/>
            <person name="Fan W."/>
            <person name="Huang Q."/>
            <person name="Zhang J."/>
            <person name="Zhou Y."/>
            <person name="Hu Y."/>
            <person name="Zi S."/>
            <person name="Li J."/>
            <person name="Ni P."/>
            <person name="Zheng H."/>
            <person name="Zhang Y."/>
            <person name="Zhao M."/>
            <person name="Hao Q."/>
            <person name="McDermott J."/>
            <person name="Samudrala R."/>
            <person name="Kristiansen K."/>
            <person name="Wong G.K.-S."/>
        </authorList>
    </citation>
    <scope>NUCLEOTIDE SEQUENCE</scope>
</reference>
<evidence type="ECO:0000313" key="1">
    <source>
        <dbReference type="EMBL" id="EEE53370.1"/>
    </source>
</evidence>
<organism evidence="1">
    <name type="scientific">Oryza sativa subsp. japonica</name>
    <name type="common">Rice</name>
    <dbReference type="NCBI Taxonomy" id="39947"/>
    <lineage>
        <taxon>Eukaryota</taxon>
        <taxon>Viridiplantae</taxon>
        <taxon>Streptophyta</taxon>
        <taxon>Embryophyta</taxon>
        <taxon>Tracheophyta</taxon>
        <taxon>Spermatophyta</taxon>
        <taxon>Magnoliopsida</taxon>
        <taxon>Liliopsida</taxon>
        <taxon>Poales</taxon>
        <taxon>Poaceae</taxon>
        <taxon>BOP clade</taxon>
        <taxon>Oryzoideae</taxon>
        <taxon>Oryzeae</taxon>
        <taxon>Oryzinae</taxon>
        <taxon>Oryza</taxon>
        <taxon>Oryza sativa</taxon>
    </lineage>
</organism>
<gene>
    <name evidence="1" type="ORF">OsJ_36409</name>
</gene>
<proteinExistence type="predicted"/>